<evidence type="ECO:0000313" key="2">
    <source>
        <dbReference type="Proteomes" id="UP000199251"/>
    </source>
</evidence>
<dbReference type="Gene3D" id="2.30.110.10">
    <property type="entry name" value="Electron Transport, Fmn-binding Protein, Chain A"/>
    <property type="match status" value="1"/>
</dbReference>
<dbReference type="Pfam" id="PF04075">
    <property type="entry name" value="F420H2_quin_red"/>
    <property type="match status" value="1"/>
</dbReference>
<reference evidence="1 2" key="1">
    <citation type="submission" date="2015-03" db="EMBL/GenBank/DDBJ databases">
        <authorList>
            <person name="Urmite Genomes"/>
        </authorList>
    </citation>
    <scope>NUCLEOTIDE SEQUENCE [LARGE SCALE GENOMIC DNA]</scope>
    <source>
        <strain evidence="1 2">CSUR P1491</strain>
    </source>
</reference>
<organism evidence="1 2">
    <name type="scientific">Mycobacterium lentiflavum</name>
    <dbReference type="NCBI Taxonomy" id="141349"/>
    <lineage>
        <taxon>Bacteria</taxon>
        <taxon>Bacillati</taxon>
        <taxon>Actinomycetota</taxon>
        <taxon>Actinomycetes</taxon>
        <taxon>Mycobacteriales</taxon>
        <taxon>Mycobacteriaceae</taxon>
        <taxon>Mycobacterium</taxon>
        <taxon>Mycobacterium simiae complex</taxon>
    </lineage>
</organism>
<gene>
    <name evidence="1" type="ORF">BN1232_06022</name>
</gene>
<dbReference type="GO" id="GO:0016491">
    <property type="term" value="F:oxidoreductase activity"/>
    <property type="evidence" value="ECO:0007669"/>
    <property type="project" value="InterPro"/>
</dbReference>
<dbReference type="STRING" id="141349.BN1232_06022"/>
<protein>
    <submittedName>
        <fullName evidence="1">Deazaflavin-dependent nitroreductase family protein</fullName>
    </submittedName>
</protein>
<dbReference type="EMBL" id="CTEE01000002">
    <property type="protein sequence ID" value="CQD24043.1"/>
    <property type="molecule type" value="Genomic_DNA"/>
</dbReference>
<accession>A0A0E4H311</accession>
<dbReference type="AlphaFoldDB" id="A0A0E4H311"/>
<name>A0A0E4H311_MYCLN</name>
<dbReference type="InterPro" id="IPR012349">
    <property type="entry name" value="Split_barrel_FMN-bd"/>
</dbReference>
<evidence type="ECO:0000313" key="1">
    <source>
        <dbReference type="EMBL" id="CQD24043.1"/>
    </source>
</evidence>
<sequence length="151" mass="17265">MSAVRLVGMLYIQPPWRTRKFFNRFAAAIRLGSTETLSAVGRFSKKPQKIPVSPIEVNGVRYLVPTYGESQWVKNVRANPTITLNSTEYLAAEIPVAARKPILDVFKAKFANYVDEYFRQLPNDADHPVFSLTTQMDQRGCDLQRNGSWRR</sequence>
<dbReference type="Proteomes" id="UP000199251">
    <property type="component" value="Unassembled WGS sequence"/>
</dbReference>
<dbReference type="InterPro" id="IPR004378">
    <property type="entry name" value="F420H2_quin_Rdtase"/>
</dbReference>
<proteinExistence type="predicted"/>